<dbReference type="InterPro" id="IPR014017">
    <property type="entry name" value="DNA_helicase_UvrD-like_C"/>
</dbReference>
<evidence type="ECO:0000256" key="7">
    <source>
        <dbReference type="ARBA" id="ARBA00022840"/>
    </source>
</evidence>
<dbReference type="GO" id="GO:0006281">
    <property type="term" value="P:DNA repair"/>
    <property type="evidence" value="ECO:0007669"/>
    <property type="project" value="UniProtKB-KW"/>
</dbReference>
<dbReference type="AlphaFoldDB" id="A0A1H7ZRS0"/>
<evidence type="ECO:0000256" key="2">
    <source>
        <dbReference type="ARBA" id="ARBA00022741"/>
    </source>
</evidence>
<reference evidence="11 12" key="1">
    <citation type="submission" date="2016-10" db="EMBL/GenBank/DDBJ databases">
        <authorList>
            <person name="de Groot N.N."/>
        </authorList>
    </citation>
    <scope>NUCLEOTIDE SEQUENCE [LARGE SCALE GENOMIC DNA]</scope>
    <source>
        <strain evidence="11 12">CGMCC 1.5070</strain>
    </source>
</reference>
<dbReference type="InterPro" id="IPR027417">
    <property type="entry name" value="P-loop_NTPase"/>
</dbReference>
<keyword evidence="2" id="KW-0547">Nucleotide-binding</keyword>
<dbReference type="Pfam" id="PF12705">
    <property type="entry name" value="PDDEXK_1"/>
    <property type="match status" value="1"/>
</dbReference>
<keyword evidence="8" id="KW-0238">DNA-binding</keyword>
<accession>A0A1H7ZRS0</accession>
<dbReference type="GO" id="GO:0004527">
    <property type="term" value="F:exonuclease activity"/>
    <property type="evidence" value="ECO:0007669"/>
    <property type="project" value="UniProtKB-KW"/>
</dbReference>
<dbReference type="PROSITE" id="PS51217">
    <property type="entry name" value="UVRD_HELICASE_CTER"/>
    <property type="match status" value="1"/>
</dbReference>
<dbReference type="Pfam" id="PF13361">
    <property type="entry name" value="UvrD_C"/>
    <property type="match status" value="1"/>
</dbReference>
<keyword evidence="4" id="KW-0378">Hydrolase</keyword>
<organism evidence="11 12">
    <name type="scientific">Hydrogenoanaerobacterium saccharovorans</name>
    <dbReference type="NCBI Taxonomy" id="474960"/>
    <lineage>
        <taxon>Bacteria</taxon>
        <taxon>Bacillati</taxon>
        <taxon>Bacillota</taxon>
        <taxon>Clostridia</taxon>
        <taxon>Eubacteriales</taxon>
        <taxon>Oscillospiraceae</taxon>
        <taxon>Hydrogenoanaerobacterium</taxon>
    </lineage>
</organism>
<protein>
    <submittedName>
        <fullName evidence="11">ATP-dependent helicase/nuclease subunit B</fullName>
    </submittedName>
</protein>
<evidence type="ECO:0000256" key="9">
    <source>
        <dbReference type="ARBA" id="ARBA00023204"/>
    </source>
</evidence>
<dbReference type="Gene3D" id="3.90.320.10">
    <property type="match status" value="1"/>
</dbReference>
<evidence type="ECO:0000256" key="3">
    <source>
        <dbReference type="ARBA" id="ARBA00022763"/>
    </source>
</evidence>
<gene>
    <name evidence="11" type="ORF">SAMN05216180_0840</name>
</gene>
<dbReference type="EMBL" id="FOCG01000001">
    <property type="protein sequence ID" value="SEM60983.1"/>
    <property type="molecule type" value="Genomic_DNA"/>
</dbReference>
<evidence type="ECO:0000256" key="6">
    <source>
        <dbReference type="ARBA" id="ARBA00022839"/>
    </source>
</evidence>
<dbReference type="STRING" id="474960.SAMN05216180_0840"/>
<proteinExistence type="predicted"/>
<keyword evidence="3" id="KW-0227">DNA damage</keyword>
<dbReference type="RefSeq" id="WP_162840793.1">
    <property type="nucleotide sequence ID" value="NZ_FOCG01000001.1"/>
</dbReference>
<dbReference type="GO" id="GO:0004386">
    <property type="term" value="F:helicase activity"/>
    <property type="evidence" value="ECO:0007669"/>
    <property type="project" value="UniProtKB-KW"/>
</dbReference>
<dbReference type="PANTHER" id="PTHR30591:SF1">
    <property type="entry name" value="RECBCD ENZYME SUBUNIT RECC"/>
    <property type="match status" value="1"/>
</dbReference>
<dbReference type="Gene3D" id="3.40.50.300">
    <property type="entry name" value="P-loop containing nucleotide triphosphate hydrolases"/>
    <property type="match status" value="3"/>
</dbReference>
<evidence type="ECO:0000256" key="8">
    <source>
        <dbReference type="ARBA" id="ARBA00023125"/>
    </source>
</evidence>
<dbReference type="GO" id="GO:0003677">
    <property type="term" value="F:DNA binding"/>
    <property type="evidence" value="ECO:0007669"/>
    <property type="project" value="UniProtKB-KW"/>
</dbReference>
<keyword evidence="9" id="KW-0234">DNA repair</keyword>
<evidence type="ECO:0000313" key="11">
    <source>
        <dbReference type="EMBL" id="SEM60983.1"/>
    </source>
</evidence>
<dbReference type="Proteomes" id="UP000199158">
    <property type="component" value="Unassembled WGS sequence"/>
</dbReference>
<keyword evidence="1" id="KW-0540">Nuclease</keyword>
<dbReference type="SUPFAM" id="SSF52540">
    <property type="entry name" value="P-loop containing nucleoside triphosphate hydrolases"/>
    <property type="match status" value="2"/>
</dbReference>
<dbReference type="InterPro" id="IPR049035">
    <property type="entry name" value="ADDB_N"/>
</dbReference>
<dbReference type="PANTHER" id="PTHR30591">
    <property type="entry name" value="RECBCD ENZYME SUBUNIT RECC"/>
    <property type="match status" value="1"/>
</dbReference>
<sequence>MLQFIIGTTGSGKTTLLRQKVCESVRAGKQAIVIVPEQHSFETEKTLYEMLGARLAIHAEVLSFTRLCNRIFRCYGGLAGDYIDDSARLLLMSLTLEELSDTLELYSNKTNRMRFVESMVSQVSEFKNAGITPEQLEQFAQQTGEEEGLAKKTGELASIYRVYQAMIDRSYKDAEDDITRACGYLESEPFFADYDVFIDSFKSFTAAEHLILDHIFSKSLLVTVTLCTDSLEEHEDDLGLFSLVKKTAARLKRIAKNNSVQELPLIRLNHHYRYQNDELVHLEQNVFRSHPVPYNKPCGNIQLVEAQNQYDEVEYVAACIREAVRKSDVRYRDIAVIGRDLSSYTQAFESVFERYEIPYFMDSREDITGKPLTAAVLHAVDAVCRNFDTDGIMALLKTALLGISSQEIGELENYCFVWDVKGQAWRQGFTMNPSGYGEFSEKDKTQLAHLNQLRIQIITPLEELFTSIQRCNGAGFAAAVFRYLEQSGILNRLRHAQEDDPIAGDCVQLYDTVVDLLDQFAAALGGANLTAQQYSELLRMVLCSVDIGSIPQTLDQVIIGSADRIRLSSPKLTFLVGANDGVFPAVYKSSGILSDAERDQMIRSGLEISNTAESKSLDETFCAYAALCSPSQQLTVCYACSTIKGESLYPSVIVKNLRTVLPFVNKISADEQDHMLYIQNNKTAFDVFCSVLRQDNQFTASLKSYLEEQGMGTRVQRLLNPAKASEYQLTNSKTIFKLYGKDISLSASRLDQFYQCKMAYFCRYGLSIKPRRRAELSPMESGTLVHFVLQALLSQYDDICSAVLDEEKLRKDIHNLLWQYVDEKMGGKESKPARFTYLFKRLEDTLLKLLQHLAKEFANSQFRPVYFELPIKKSQNKTDDNSENMYIAALEFPTAAGGTVAVEGVVDRVDVMDKNDKKYIRVVDYKSGSKTFHLTDIYCGLNLQMLIYLFTLRRNGQGSLAEAAPAGILYMPAKTKYTSLARGTDAEEAEKEQMKTLKMNGLLLDNPESLLGMERDGEGVFIPVTIQEKEKTSGKGKDKTTEIITEIKGDIATLAELGKLEQYVEKMVVDMANTLHSGAIGAVPTYTSQYNATCEYCDYREVCGHEEGDLTNKVDDIKNKSDFFDRIDAEKQAQQADNDAEEVQQDGED</sequence>
<dbReference type="InterPro" id="IPR011604">
    <property type="entry name" value="PDDEXK-like_dom_sf"/>
</dbReference>
<evidence type="ECO:0000256" key="5">
    <source>
        <dbReference type="ARBA" id="ARBA00022806"/>
    </source>
</evidence>
<name>A0A1H7ZRS0_9FIRM</name>
<evidence type="ECO:0000259" key="10">
    <source>
        <dbReference type="PROSITE" id="PS51217"/>
    </source>
</evidence>
<dbReference type="InterPro" id="IPR038726">
    <property type="entry name" value="PDDEXK_AddAB-type"/>
</dbReference>
<keyword evidence="12" id="KW-1185">Reference proteome</keyword>
<feature type="domain" description="UvrD-like helicase C-terminal" evidence="10">
    <location>
        <begin position="270"/>
        <end position="564"/>
    </location>
</feature>
<dbReference type="Pfam" id="PF21445">
    <property type="entry name" value="ADDB_N"/>
    <property type="match status" value="1"/>
</dbReference>
<keyword evidence="7" id="KW-0067">ATP-binding</keyword>
<evidence type="ECO:0000256" key="1">
    <source>
        <dbReference type="ARBA" id="ARBA00022722"/>
    </source>
</evidence>
<evidence type="ECO:0000313" key="12">
    <source>
        <dbReference type="Proteomes" id="UP000199158"/>
    </source>
</evidence>
<evidence type="ECO:0000256" key="4">
    <source>
        <dbReference type="ARBA" id="ARBA00022801"/>
    </source>
</evidence>
<keyword evidence="6" id="KW-0269">Exonuclease</keyword>
<keyword evidence="5 11" id="KW-0347">Helicase</keyword>
<dbReference type="GO" id="GO:0006310">
    <property type="term" value="P:DNA recombination"/>
    <property type="evidence" value="ECO:0007669"/>
    <property type="project" value="TreeGrafter"/>
</dbReference>
<dbReference type="GO" id="GO:0005524">
    <property type="term" value="F:ATP binding"/>
    <property type="evidence" value="ECO:0007669"/>
    <property type="project" value="UniProtKB-KW"/>
</dbReference>